<evidence type="ECO:0000256" key="1">
    <source>
        <dbReference type="SAM" id="MobiDB-lite"/>
    </source>
</evidence>
<feature type="compositionally biased region" description="Low complexity" evidence="1">
    <location>
        <begin position="79"/>
        <end position="90"/>
    </location>
</feature>
<dbReference type="Gene3D" id="2.60.40.420">
    <property type="entry name" value="Cupredoxins - blue copper proteins"/>
    <property type="match status" value="1"/>
</dbReference>
<reference evidence="2 3" key="1">
    <citation type="journal article" date="2016" name="Nat. Commun.">
        <title>Thousands of microbial genomes shed light on interconnected biogeochemical processes in an aquifer system.</title>
        <authorList>
            <person name="Anantharaman K."/>
            <person name="Brown C.T."/>
            <person name="Hug L.A."/>
            <person name="Sharon I."/>
            <person name="Castelle C.J."/>
            <person name="Probst A.J."/>
            <person name="Thomas B.C."/>
            <person name="Singh A."/>
            <person name="Wilkins M.J."/>
            <person name="Karaoz U."/>
            <person name="Brodie E.L."/>
            <person name="Williams K.H."/>
            <person name="Hubbard S.S."/>
            <person name="Banfield J.F."/>
        </authorList>
    </citation>
    <scope>NUCLEOTIDE SEQUENCE [LARGE SCALE GENOMIC DNA]</scope>
</reference>
<accession>A0A1G1WVN2</accession>
<feature type="region of interest" description="Disordered" evidence="1">
    <location>
        <begin position="57"/>
        <end position="115"/>
    </location>
</feature>
<organism evidence="2 3">
    <name type="scientific">Candidatus Woykebacteria bacterium RIFCSPLOWO2_01_FULL_41_12</name>
    <dbReference type="NCBI Taxonomy" id="1802604"/>
    <lineage>
        <taxon>Bacteria</taxon>
        <taxon>Candidatus Woykeibacteriota</taxon>
    </lineage>
</organism>
<comment type="caution">
    <text evidence="2">The sequence shown here is derived from an EMBL/GenBank/DDBJ whole genome shotgun (WGS) entry which is preliminary data.</text>
</comment>
<evidence type="ECO:0000313" key="3">
    <source>
        <dbReference type="Proteomes" id="UP000179279"/>
    </source>
</evidence>
<sequence length="202" mass="22309">MGFFSKQISYKTSLLIIVVFLFLAATATSYTLKLKETRIDEKNRKIADLKNEINNLDKDTGALEEDNQAKDSDQQSVAENTNQNDTSNTTPTPPATQPPPPEPDPTQPPPSNNTVVVTINSAGNYSQLNITINKGDTIKWVNNDDRKHWPASNPHPQHTNYPGFDSGGINPGGSWSFTFNNKGTWGWHDHQFPSTTGTITVL</sequence>
<dbReference type="InterPro" id="IPR008972">
    <property type="entry name" value="Cupredoxin"/>
</dbReference>
<evidence type="ECO:0008006" key="4">
    <source>
        <dbReference type="Google" id="ProtNLM"/>
    </source>
</evidence>
<feature type="compositionally biased region" description="Pro residues" evidence="1">
    <location>
        <begin position="91"/>
        <end position="111"/>
    </location>
</feature>
<name>A0A1G1WVN2_9BACT</name>
<proteinExistence type="predicted"/>
<dbReference type="AlphaFoldDB" id="A0A1G1WVN2"/>
<evidence type="ECO:0000313" key="2">
    <source>
        <dbReference type="EMBL" id="OGY31802.1"/>
    </source>
</evidence>
<dbReference type="Proteomes" id="UP000179279">
    <property type="component" value="Unassembled WGS sequence"/>
</dbReference>
<protein>
    <recommendedName>
        <fullName evidence="4">EfeO-type cupredoxin-like domain-containing protein</fullName>
    </recommendedName>
</protein>
<dbReference type="SUPFAM" id="SSF49503">
    <property type="entry name" value="Cupredoxins"/>
    <property type="match status" value="1"/>
</dbReference>
<dbReference type="InterPro" id="IPR052721">
    <property type="entry name" value="ET_Amicyanin"/>
</dbReference>
<gene>
    <name evidence="2" type="ORF">A3A57_02830</name>
</gene>
<feature type="compositionally biased region" description="Basic and acidic residues" evidence="1">
    <location>
        <begin position="57"/>
        <end position="73"/>
    </location>
</feature>
<dbReference type="PANTHER" id="PTHR36507:SF1">
    <property type="entry name" value="BLL1555 PROTEIN"/>
    <property type="match status" value="1"/>
</dbReference>
<dbReference type="EMBL" id="MHDA01000026">
    <property type="protein sequence ID" value="OGY31802.1"/>
    <property type="molecule type" value="Genomic_DNA"/>
</dbReference>
<dbReference type="PANTHER" id="PTHR36507">
    <property type="entry name" value="BLL1555 PROTEIN"/>
    <property type="match status" value="1"/>
</dbReference>